<dbReference type="PhylomeDB" id="C7FZX4"/>
<dbReference type="dictyBase" id="DDB_G0295751"/>
<gene>
    <name evidence="1" type="ORF">DDB_G0295751</name>
</gene>
<comment type="caution">
    <text evidence="1">The sequence shown here is derived from an EMBL/GenBank/DDBJ whole genome shotgun (WGS) entry which is preliminary data.</text>
</comment>
<dbReference type="InParanoid" id="C7FZX4"/>
<dbReference type="EMBL" id="AAFI02000005">
    <property type="protein sequence ID" value="EEU04146.1"/>
    <property type="molecule type" value="Genomic_DNA"/>
</dbReference>
<dbReference type="KEGG" id="ddi:DDB_G0295751"/>
<dbReference type="Proteomes" id="UP000002195">
    <property type="component" value="Unassembled WGS sequence"/>
</dbReference>
<dbReference type="GeneID" id="8617117"/>
<evidence type="ECO:0000313" key="1">
    <source>
        <dbReference type="EMBL" id="EEU04146.1"/>
    </source>
</evidence>
<dbReference type="VEuPathDB" id="AmoebaDB:DDB_G0295751"/>
<name>C7FZX4_DICDI</name>
<organism evidence="1 2">
    <name type="scientific">Dictyostelium discoideum</name>
    <name type="common">Social amoeba</name>
    <dbReference type="NCBI Taxonomy" id="44689"/>
    <lineage>
        <taxon>Eukaryota</taxon>
        <taxon>Amoebozoa</taxon>
        <taxon>Evosea</taxon>
        <taxon>Eumycetozoa</taxon>
        <taxon>Dictyostelia</taxon>
        <taxon>Dictyosteliales</taxon>
        <taxon>Dictyosteliaceae</taxon>
        <taxon>Dictyostelium</taxon>
    </lineage>
</organism>
<evidence type="ECO:0000313" key="2">
    <source>
        <dbReference type="Proteomes" id="UP000002195"/>
    </source>
</evidence>
<dbReference type="RefSeq" id="XP_002649196.1">
    <property type="nucleotide sequence ID" value="XM_002649150.1"/>
</dbReference>
<dbReference type="FunCoup" id="C7FZX4">
    <property type="interactions" value="82"/>
</dbReference>
<keyword evidence="2" id="KW-1185">Reference proteome</keyword>
<proteinExistence type="predicted"/>
<accession>C7FZX4</accession>
<protein>
    <submittedName>
        <fullName evidence="1">Uncharacterized protein</fullName>
    </submittedName>
</protein>
<dbReference type="AlphaFoldDB" id="C7FZX4"/>
<dbReference type="HOGENOM" id="CLU_2547329_0_0_1"/>
<dbReference type="PaxDb" id="44689-DDB0252583"/>
<sequence length="83" mass="8873">MAGPYYINSGSQVSGVPTWAWPRSTQVNVEVVGGGNGRVRFQCGLSPDEDNDIHSKGQFSRSFGGGRLTITNIGTSNLKVWTA</sequence>
<reference evidence="1 2" key="1">
    <citation type="journal article" date="2005" name="Nature">
        <title>The genome of the social amoeba Dictyostelium discoideum.</title>
        <authorList>
            <consortium name="The Dictyostelium discoideum Sequencing Consortium"/>
            <person name="Eichinger L."/>
            <person name="Pachebat J.A."/>
            <person name="Glockner G."/>
            <person name="Rajandream M.A."/>
            <person name="Sucgang R."/>
            <person name="Berriman M."/>
            <person name="Song J."/>
            <person name="Olsen R."/>
            <person name="Szafranski K."/>
            <person name="Xu Q."/>
            <person name="Tunggal B."/>
            <person name="Kummerfeld S."/>
            <person name="Madera M."/>
            <person name="Konfortov B.A."/>
            <person name="Rivero F."/>
            <person name="Bankier A.T."/>
            <person name="Lehmann R."/>
            <person name="Hamlin N."/>
            <person name="Davies R."/>
            <person name="Gaudet P."/>
            <person name="Fey P."/>
            <person name="Pilcher K."/>
            <person name="Chen G."/>
            <person name="Saunders D."/>
            <person name="Sodergren E."/>
            <person name="Davis P."/>
            <person name="Kerhornou A."/>
            <person name="Nie X."/>
            <person name="Hall N."/>
            <person name="Anjard C."/>
            <person name="Hemphill L."/>
            <person name="Bason N."/>
            <person name="Farbrother P."/>
            <person name="Desany B."/>
            <person name="Just E."/>
            <person name="Morio T."/>
            <person name="Rost R."/>
            <person name="Churcher C."/>
            <person name="Cooper J."/>
            <person name="Haydock S."/>
            <person name="van Driessche N."/>
            <person name="Cronin A."/>
            <person name="Goodhead I."/>
            <person name="Muzny D."/>
            <person name="Mourier T."/>
            <person name="Pain A."/>
            <person name="Lu M."/>
            <person name="Harper D."/>
            <person name="Lindsay R."/>
            <person name="Hauser H."/>
            <person name="James K."/>
            <person name="Quiles M."/>
            <person name="Madan Babu M."/>
            <person name="Saito T."/>
            <person name="Buchrieser C."/>
            <person name="Wardroper A."/>
            <person name="Felder M."/>
            <person name="Thangavelu M."/>
            <person name="Johnson D."/>
            <person name="Knights A."/>
            <person name="Loulseged H."/>
            <person name="Mungall K."/>
            <person name="Oliver K."/>
            <person name="Price C."/>
            <person name="Quail M.A."/>
            <person name="Urushihara H."/>
            <person name="Hernandez J."/>
            <person name="Rabbinowitsch E."/>
            <person name="Steffen D."/>
            <person name="Sanders M."/>
            <person name="Ma J."/>
            <person name="Kohara Y."/>
            <person name="Sharp S."/>
            <person name="Simmonds M."/>
            <person name="Spiegler S."/>
            <person name="Tivey A."/>
            <person name="Sugano S."/>
            <person name="White B."/>
            <person name="Walker D."/>
            <person name="Woodward J."/>
            <person name="Winckler T."/>
            <person name="Tanaka Y."/>
            <person name="Shaulsky G."/>
            <person name="Schleicher M."/>
            <person name="Weinstock G."/>
            <person name="Rosenthal A."/>
            <person name="Cox E.C."/>
            <person name="Chisholm R.L."/>
            <person name="Gibbs R."/>
            <person name="Loomis W.F."/>
            <person name="Platzer M."/>
            <person name="Kay R.R."/>
            <person name="Williams J."/>
            <person name="Dear P.H."/>
            <person name="Noegel A.A."/>
            <person name="Barrell B."/>
            <person name="Kuspa A."/>
        </authorList>
    </citation>
    <scope>NUCLEOTIDE SEQUENCE [LARGE SCALE GENOMIC DNA]</scope>
    <source>
        <strain evidence="1 2">AX4</strain>
    </source>
</reference>